<dbReference type="GO" id="GO:0006526">
    <property type="term" value="P:L-arginine biosynthetic process"/>
    <property type="evidence" value="ECO:0007669"/>
    <property type="project" value="InterPro"/>
</dbReference>
<proteinExistence type="inferred from homology"/>
<reference evidence="9 10" key="1">
    <citation type="journal article" date="2021" name="Sci. Rep.">
        <title>The genome of the diatom Chaetoceros tenuissimus carries an ancient integrated fragment of an extant virus.</title>
        <authorList>
            <person name="Hongo Y."/>
            <person name="Kimura K."/>
            <person name="Takaki Y."/>
            <person name="Yoshida Y."/>
            <person name="Baba S."/>
            <person name="Kobayashi G."/>
            <person name="Nagasaki K."/>
            <person name="Hano T."/>
            <person name="Tomaru Y."/>
        </authorList>
    </citation>
    <scope>NUCLEOTIDE SEQUENCE [LARGE SCALE GENOMIC DNA]</scope>
    <source>
        <strain evidence="9 10">NIES-3715</strain>
    </source>
</reference>
<accession>A0AAD3CXT7</accession>
<keyword evidence="10" id="KW-1185">Reference proteome</keyword>
<comment type="caution">
    <text evidence="9">The sequence shown here is derived from an EMBL/GenBank/DDBJ whole genome shotgun (WGS) entry which is preliminary data.</text>
</comment>
<dbReference type="EC" id="2.3.1.1" evidence="3"/>
<dbReference type="InterPro" id="IPR001048">
    <property type="entry name" value="Asp/Glu/Uridylate_kinase"/>
</dbReference>
<dbReference type="SUPFAM" id="SSF53633">
    <property type="entry name" value="Carbamate kinase-like"/>
    <property type="match status" value="1"/>
</dbReference>
<dbReference type="NCBIfam" id="TIGR01890">
    <property type="entry name" value="N-Ac-Glu-synth"/>
    <property type="match status" value="1"/>
</dbReference>
<dbReference type="InterPro" id="IPR010167">
    <property type="entry name" value="NH2A_AcTrfase"/>
</dbReference>
<dbReference type="GO" id="GO:0005737">
    <property type="term" value="C:cytoplasm"/>
    <property type="evidence" value="ECO:0007669"/>
    <property type="project" value="InterPro"/>
</dbReference>
<dbReference type="GO" id="GO:0004042">
    <property type="term" value="F:L-glutamate N-acetyltransferase activity"/>
    <property type="evidence" value="ECO:0007669"/>
    <property type="project" value="InterPro"/>
</dbReference>
<organism evidence="9 10">
    <name type="scientific">Chaetoceros tenuissimus</name>
    <dbReference type="NCBI Taxonomy" id="426638"/>
    <lineage>
        <taxon>Eukaryota</taxon>
        <taxon>Sar</taxon>
        <taxon>Stramenopiles</taxon>
        <taxon>Ochrophyta</taxon>
        <taxon>Bacillariophyta</taxon>
        <taxon>Coscinodiscophyceae</taxon>
        <taxon>Chaetocerotophycidae</taxon>
        <taxon>Chaetocerotales</taxon>
        <taxon>Chaetocerotaceae</taxon>
        <taxon>Chaetoceros</taxon>
    </lineage>
</organism>
<dbReference type="Gene3D" id="3.40.1160.10">
    <property type="entry name" value="Acetylglutamate kinase-like"/>
    <property type="match status" value="1"/>
</dbReference>
<dbReference type="InterPro" id="IPR036393">
    <property type="entry name" value="AceGlu_kinase-like_sf"/>
</dbReference>
<feature type="domain" description="N-acetyltransferase" evidence="8">
    <location>
        <begin position="479"/>
        <end position="626"/>
    </location>
</feature>
<evidence type="ECO:0000256" key="3">
    <source>
        <dbReference type="ARBA" id="ARBA00012697"/>
    </source>
</evidence>
<keyword evidence="5" id="KW-0012">Acyltransferase</keyword>
<evidence type="ECO:0000256" key="6">
    <source>
        <dbReference type="ARBA" id="ARBA00048372"/>
    </source>
</evidence>
<evidence type="ECO:0000259" key="8">
    <source>
        <dbReference type="PROSITE" id="PS51186"/>
    </source>
</evidence>
<dbReference type="Pfam" id="PF00696">
    <property type="entry name" value="AA_kinase"/>
    <property type="match status" value="1"/>
</dbReference>
<evidence type="ECO:0000256" key="5">
    <source>
        <dbReference type="ARBA" id="ARBA00023315"/>
    </source>
</evidence>
<dbReference type="InterPro" id="IPR000182">
    <property type="entry name" value="GNAT_dom"/>
</dbReference>
<sequence>MITSHVSFLFVLFFALNILWQCSSFVVKHNFAFRKVKNSRPLFSLAEENIPLSNGQLSREESSDKIENLLEDASTFNQTIFNNDTASSTLGRTVQGDQEAQMLLTQAASESILAIDPSTIKVIPFDSLSEETNVLGGAYSGNMELDLKKVRSQYDFVNMFRGSANYIANHRNTIIVFHIPGELLNWDGFSDLMDDIALCWLLGMKPVIVAGCRAQINSRLGDENCEISNIGPEGRILDCDNGVARYDSVRITDEETLRIVQEEAGYVRFEIERQLGRSLHRHGMIDDNALKDGNVVSGNFYSAQPYGILDGIDFKFTGYPRKVETEKVKQVLNSHDVVLMTSLGASPSGEIFNVNTEHLTSFVAGALKASKVVFFTNNGSAFIETRNNKLVQNLRVSDARNVLKFNNITINNAKGFSSFLDSTHTQTVKEAYVKLGWCVNSLDRGVKRAHIISPINGALLQELYTRDGSGTLISRDIYEGIRMADVGDVAGIYDLIEPLVDAGTLVPRPKNVLENDIKSYYVFTRDNLIVACAQIKLFEDGFAEIGCLVVKKEYRAQGRGDAILGFLERLAVQVGCSNVFVLSTQTMQWFQEREFKEVPVTRLPPSRQASYNHRRKSKVYMKTITDERDLDSAELWWNR</sequence>
<dbReference type="NCBIfam" id="NF003641">
    <property type="entry name" value="PRK05279.1"/>
    <property type="match status" value="1"/>
</dbReference>
<dbReference type="EMBL" id="BLLK01000047">
    <property type="protein sequence ID" value="GFH54158.1"/>
    <property type="molecule type" value="Genomic_DNA"/>
</dbReference>
<evidence type="ECO:0000256" key="4">
    <source>
        <dbReference type="ARBA" id="ARBA00022679"/>
    </source>
</evidence>
<dbReference type="SUPFAM" id="SSF55729">
    <property type="entry name" value="Acyl-CoA N-acyltransferases (Nat)"/>
    <property type="match status" value="1"/>
</dbReference>
<feature type="chain" id="PRO_5042061104" description="amino-acid N-acetyltransferase" evidence="7">
    <location>
        <begin position="25"/>
        <end position="639"/>
    </location>
</feature>
<dbReference type="Pfam" id="PF00583">
    <property type="entry name" value="Acetyltransf_1"/>
    <property type="match status" value="1"/>
</dbReference>
<dbReference type="PANTHER" id="PTHR30602">
    <property type="entry name" value="AMINO-ACID ACETYLTRANSFERASE"/>
    <property type="match status" value="1"/>
</dbReference>
<dbReference type="Proteomes" id="UP001054902">
    <property type="component" value="Unassembled WGS sequence"/>
</dbReference>
<feature type="signal peptide" evidence="7">
    <location>
        <begin position="1"/>
        <end position="24"/>
    </location>
</feature>
<protein>
    <recommendedName>
        <fullName evidence="3">amino-acid N-acetyltransferase</fullName>
        <ecNumber evidence="3">2.3.1.1</ecNumber>
    </recommendedName>
</protein>
<dbReference type="InterPro" id="IPR016181">
    <property type="entry name" value="Acyl_CoA_acyltransferase"/>
</dbReference>
<evidence type="ECO:0000313" key="10">
    <source>
        <dbReference type="Proteomes" id="UP001054902"/>
    </source>
</evidence>
<keyword evidence="7" id="KW-0732">Signal</keyword>
<evidence type="ECO:0000256" key="2">
    <source>
        <dbReference type="ARBA" id="ARBA00009145"/>
    </source>
</evidence>
<evidence type="ECO:0000313" key="9">
    <source>
        <dbReference type="EMBL" id="GFH54158.1"/>
    </source>
</evidence>
<comment type="catalytic activity">
    <reaction evidence="6">
        <text>L-glutamate + acetyl-CoA = N-acetyl-L-glutamate + CoA + H(+)</text>
        <dbReference type="Rhea" id="RHEA:24292"/>
        <dbReference type="ChEBI" id="CHEBI:15378"/>
        <dbReference type="ChEBI" id="CHEBI:29985"/>
        <dbReference type="ChEBI" id="CHEBI:44337"/>
        <dbReference type="ChEBI" id="CHEBI:57287"/>
        <dbReference type="ChEBI" id="CHEBI:57288"/>
        <dbReference type="EC" id="2.3.1.1"/>
    </reaction>
</comment>
<dbReference type="Gene3D" id="3.40.630.30">
    <property type="match status" value="1"/>
</dbReference>
<name>A0AAD3CXT7_9STRA</name>
<evidence type="ECO:0000256" key="1">
    <source>
        <dbReference type="ARBA" id="ARBA00004925"/>
    </source>
</evidence>
<gene>
    <name evidence="9" type="ORF">CTEN210_10634</name>
</gene>
<dbReference type="PROSITE" id="PS51186">
    <property type="entry name" value="GNAT"/>
    <property type="match status" value="1"/>
</dbReference>
<evidence type="ECO:0000256" key="7">
    <source>
        <dbReference type="SAM" id="SignalP"/>
    </source>
</evidence>
<dbReference type="HAMAP" id="MF_01105">
    <property type="entry name" value="N_acetyl_glu_synth"/>
    <property type="match status" value="1"/>
</dbReference>
<dbReference type="AlphaFoldDB" id="A0AAD3CXT7"/>
<comment type="similarity">
    <text evidence="2">Belongs to the acetyltransferase family. ArgA subfamily.</text>
</comment>
<keyword evidence="4" id="KW-0808">Transferase</keyword>
<comment type="pathway">
    <text evidence="1">Amino-acid biosynthesis; L-arginine biosynthesis; N(2)-acetyl-L-ornithine from L-glutamate: step 1/4.</text>
</comment>
<dbReference type="CDD" id="cd04301">
    <property type="entry name" value="NAT_SF"/>
    <property type="match status" value="1"/>
</dbReference>
<dbReference type="PANTHER" id="PTHR30602:SF12">
    <property type="entry name" value="AMINO-ACID ACETYLTRANSFERASE NAGS1, CHLOROPLASTIC-RELATED"/>
    <property type="match status" value="1"/>
</dbReference>